<dbReference type="InterPro" id="IPR013976">
    <property type="entry name" value="HDOD"/>
</dbReference>
<dbReference type="PANTHER" id="PTHR33525:SF6">
    <property type="entry name" value="HDOD DOMAIN-CONTAINING PROTEIN"/>
    <property type="match status" value="1"/>
</dbReference>
<evidence type="ECO:0000313" key="3">
    <source>
        <dbReference type="Proteomes" id="UP000295443"/>
    </source>
</evidence>
<proteinExistence type="predicted"/>
<keyword evidence="3" id="KW-1185">Reference proteome</keyword>
<dbReference type="Pfam" id="PF08668">
    <property type="entry name" value="HDOD"/>
    <property type="match status" value="1"/>
</dbReference>
<dbReference type="EMBL" id="SJZB01000014">
    <property type="protein sequence ID" value="TCJ17156.1"/>
    <property type="molecule type" value="Genomic_DNA"/>
</dbReference>
<dbReference type="AlphaFoldDB" id="A0A4R1BIN8"/>
<dbReference type="InterPro" id="IPR052340">
    <property type="entry name" value="RNase_Y/CdgJ"/>
</dbReference>
<sequence>MERSTPHELSYAEMDEALAGIDIPPCPNTVTAVMAEAQKDSPDITVLTRIIAGDVGMSAYALKMANSVLFRRGAVTDHVGQAIARLGTRNVVCIVVAVALRNSLADALPAEFLDHFWNRSNAAALASGMVARKLRGIPADLAYTYGLFHDAAVPVMMRRFPDYGEVFDLALTQEQPLVAIEDARYRCSHAVVGALLARNWGLPATLAAAIRHHHDVGAYEMPRGSLAAESLALIAVTQVAERLISDGLGEPDHEVGALYDKAVAYLGLHEDELRDLAEDLVEALSG</sequence>
<dbReference type="PANTHER" id="PTHR33525">
    <property type="match status" value="1"/>
</dbReference>
<dbReference type="Proteomes" id="UP000295443">
    <property type="component" value="Unassembled WGS sequence"/>
</dbReference>
<comment type="caution">
    <text evidence="2">The sequence shown here is derived from an EMBL/GenBank/DDBJ whole genome shotgun (WGS) entry which is preliminary data.</text>
</comment>
<accession>A0A4R1BIN8</accession>
<protein>
    <submittedName>
        <fullName evidence="2">HDOD domain-containing protein</fullName>
    </submittedName>
</protein>
<reference evidence="2 3" key="1">
    <citation type="submission" date="2019-03" db="EMBL/GenBank/DDBJ databases">
        <title>Genome sequence of Thiobacillaceae bacterium LSR1, a sulfur-oxidizing bacterium isolated from freshwater sediment.</title>
        <authorList>
            <person name="Li S."/>
        </authorList>
    </citation>
    <scope>NUCLEOTIDE SEQUENCE [LARGE SCALE GENOMIC DNA]</scope>
    <source>
        <strain evidence="2 3">LSR1</strain>
    </source>
</reference>
<name>A0A4R1BIN8_9PROT</name>
<gene>
    <name evidence="2" type="ORF">EZJ19_04185</name>
</gene>
<dbReference type="SUPFAM" id="SSF109604">
    <property type="entry name" value="HD-domain/PDEase-like"/>
    <property type="match status" value="1"/>
</dbReference>
<dbReference type="OrthoDB" id="9784953at2"/>
<dbReference type="PROSITE" id="PS51833">
    <property type="entry name" value="HDOD"/>
    <property type="match status" value="1"/>
</dbReference>
<organism evidence="2 3">
    <name type="scientific">Parasulfuritortus cantonensis</name>
    <dbReference type="NCBI Taxonomy" id="2528202"/>
    <lineage>
        <taxon>Bacteria</taxon>
        <taxon>Pseudomonadati</taxon>
        <taxon>Pseudomonadota</taxon>
        <taxon>Betaproteobacteria</taxon>
        <taxon>Nitrosomonadales</taxon>
        <taxon>Thiobacillaceae</taxon>
        <taxon>Parasulfuritortus</taxon>
    </lineage>
</organism>
<evidence type="ECO:0000259" key="1">
    <source>
        <dbReference type="PROSITE" id="PS51833"/>
    </source>
</evidence>
<feature type="domain" description="HDOD" evidence="1">
    <location>
        <begin position="23"/>
        <end position="216"/>
    </location>
</feature>
<evidence type="ECO:0000313" key="2">
    <source>
        <dbReference type="EMBL" id="TCJ17156.1"/>
    </source>
</evidence>
<dbReference type="Gene3D" id="1.10.3210.10">
    <property type="entry name" value="Hypothetical protein af1432"/>
    <property type="match status" value="1"/>
</dbReference>
<dbReference type="RefSeq" id="WP_131445039.1">
    <property type="nucleotide sequence ID" value="NZ_SJZB01000014.1"/>
</dbReference>